<dbReference type="Gene3D" id="2.70.98.10">
    <property type="match status" value="1"/>
</dbReference>
<gene>
    <name evidence="6" type="ORF">H8B17_04405</name>
</gene>
<dbReference type="NCBIfam" id="TIGR01180">
    <property type="entry name" value="aman2_put"/>
    <property type="match status" value="1"/>
</dbReference>
<evidence type="ECO:0000313" key="6">
    <source>
        <dbReference type="EMBL" id="MBD1424817.1"/>
    </source>
</evidence>
<dbReference type="Gene3D" id="1.20.1050.60">
    <property type="entry name" value="alpha-1,2-mannosidase"/>
    <property type="match status" value="1"/>
</dbReference>
<dbReference type="Proteomes" id="UP000606494">
    <property type="component" value="Unassembled WGS sequence"/>
</dbReference>
<dbReference type="PANTHER" id="PTHR12143">
    <property type="entry name" value="PEPTIDE N-GLYCANASE PNGASE -RELATED"/>
    <property type="match status" value="1"/>
</dbReference>
<keyword evidence="7" id="KW-1185">Reference proteome</keyword>
<evidence type="ECO:0000256" key="1">
    <source>
        <dbReference type="ARBA" id="ARBA00001913"/>
    </source>
</evidence>
<dbReference type="InterPro" id="IPR041371">
    <property type="entry name" value="GH92_N"/>
</dbReference>
<dbReference type="InterPro" id="IPR050883">
    <property type="entry name" value="PNGase"/>
</dbReference>
<evidence type="ECO:0000313" key="7">
    <source>
        <dbReference type="Proteomes" id="UP000606494"/>
    </source>
</evidence>
<comment type="subunit">
    <text evidence="2">Monomer.</text>
</comment>
<dbReference type="Pfam" id="PF17678">
    <property type="entry name" value="Glyco_hydro_92N"/>
    <property type="match status" value="1"/>
</dbReference>
<dbReference type="InterPro" id="IPR014718">
    <property type="entry name" value="GH-type_carb-bd"/>
</dbReference>
<feature type="domain" description="Glycosyl hydrolase family 92" evidence="4">
    <location>
        <begin position="279"/>
        <end position="743"/>
    </location>
</feature>
<dbReference type="InterPro" id="IPR005887">
    <property type="entry name" value="GH92_a_mannosidase_put"/>
</dbReference>
<evidence type="ECO:0000259" key="4">
    <source>
        <dbReference type="Pfam" id="PF07971"/>
    </source>
</evidence>
<dbReference type="RefSeq" id="WP_190307921.1">
    <property type="nucleotide sequence ID" value="NZ_JACNYK010000001.1"/>
</dbReference>
<keyword evidence="6" id="KW-0378">Hydrolase</keyword>
<proteinExistence type="predicted"/>
<organism evidence="6 7">
    <name type="scientific">Sphingobacterium arenae</name>
    <dbReference type="NCBI Taxonomy" id="1280598"/>
    <lineage>
        <taxon>Bacteria</taxon>
        <taxon>Pseudomonadati</taxon>
        <taxon>Bacteroidota</taxon>
        <taxon>Sphingobacteriia</taxon>
        <taxon>Sphingobacteriales</taxon>
        <taxon>Sphingobacteriaceae</taxon>
        <taxon>Sphingobacterium</taxon>
    </lineage>
</organism>
<dbReference type="Pfam" id="PF07971">
    <property type="entry name" value="Glyco_hydro_92"/>
    <property type="match status" value="1"/>
</dbReference>
<evidence type="ECO:0000259" key="5">
    <source>
        <dbReference type="Pfam" id="PF17678"/>
    </source>
</evidence>
<dbReference type="Gene3D" id="3.30.2080.10">
    <property type="entry name" value="GH92 mannosidase domain"/>
    <property type="match status" value="1"/>
</dbReference>
<evidence type="ECO:0000256" key="3">
    <source>
        <dbReference type="ARBA" id="ARBA00022837"/>
    </source>
</evidence>
<accession>A0ABR7Y0I5</accession>
<dbReference type="PANTHER" id="PTHR12143:SF39">
    <property type="entry name" value="SECRETED PROTEIN"/>
    <property type="match status" value="1"/>
</dbReference>
<evidence type="ECO:0000256" key="2">
    <source>
        <dbReference type="ARBA" id="ARBA00011245"/>
    </source>
</evidence>
<sequence length="761" mass="84963">MSFNNIIRRLAFIGGTLGILGACSLGLGLQKSDAPTAYVDPYIGTGGHGHVFLGANVPYGAVQLGPSNLSTGWDWVSGYHISDSTIIGFAHQHLSGTGIGDLGDIVLLPFTGNIRFDRGVHGNEQSGAYSLFNRNTERARPGYYAVHLDRFQIDVELTATSRIGFHKYSYKQGEAPKILINLDAGIGWEGEKEGQITIENDTIVSGYRYSMGWAKNQKIYFTATFSQPITDFQLADSMAAQKGNSLTAARAYAELVFRDVEEPQEIMVKVALSPVSIDNAKLNMQEELPSWDFAATREAADAAWNEQLQKVEIETNDTTARKIFYTALYHTMVAPSIFNDVNGEYMGSDFKPHKLVTGENYTTFSLWDTYRAAHPLMSIIHRERVPDMINSMLRIYQEQGKLPVWHLAGNETDCMVGNPGIIVVADAYLKGIEGFDKDLAYEAMKVSAMKDDRGLNWHKQYGYVPFDKEEVESVAKGLEFAIADWSLAQVAKLRGEQEDYNYFIKRSDAFQYYFDKDLQFLRGVDTMGNFRPEEFDPFHSAHLANDYTEGNAWQYTWLVPHNVNGFIDLFGGEDKFITKLDSLFVVEGNLGKEASPDISGLIGQYAHGNEPSHHVIYMYPYAGQPWKAAERIRQTLATMYTDQVDGLSGNEDVGQMSAWYILSALGFYQVSPAGGPFIFGSPLFDKVTIALGDGKKLELIAHGNSKENKYIQKIRFNNAPYMKSYIAYEDLMKGGQLEFEMGSTPSVTFGVELANRPKSMR</sequence>
<dbReference type="InterPro" id="IPR008928">
    <property type="entry name" value="6-hairpin_glycosidase_sf"/>
</dbReference>
<dbReference type="GO" id="GO:0016787">
    <property type="term" value="F:hydrolase activity"/>
    <property type="evidence" value="ECO:0007669"/>
    <property type="project" value="UniProtKB-KW"/>
</dbReference>
<dbReference type="InterPro" id="IPR012939">
    <property type="entry name" value="Glyco_hydro_92"/>
</dbReference>
<name>A0ABR7Y0I5_9SPHI</name>
<comment type="caution">
    <text evidence="6">The sequence shown here is derived from an EMBL/GenBank/DDBJ whole genome shotgun (WGS) entry which is preliminary data.</text>
</comment>
<feature type="domain" description="Glycosyl hydrolase family 92 N-terminal" evidence="5">
    <location>
        <begin position="38"/>
        <end position="273"/>
    </location>
</feature>
<protein>
    <submittedName>
        <fullName evidence="6">Glycoside hydrolase family 92 protein</fullName>
    </submittedName>
</protein>
<dbReference type="Gene3D" id="1.20.1610.10">
    <property type="entry name" value="alpha-1,2-mannosidases domains"/>
    <property type="match status" value="1"/>
</dbReference>
<comment type="cofactor">
    <cofactor evidence="1">
        <name>Ca(2+)</name>
        <dbReference type="ChEBI" id="CHEBI:29108"/>
    </cofactor>
</comment>
<reference evidence="6 7" key="1">
    <citation type="submission" date="2020-08" db="EMBL/GenBank/DDBJ databases">
        <title>Sphingobacterium sp. DN00404 isolated from aquaculture water.</title>
        <authorList>
            <person name="Zhang M."/>
        </authorList>
    </citation>
    <scope>NUCLEOTIDE SEQUENCE [LARGE SCALE GENOMIC DNA]</scope>
    <source>
        <strain evidence="6 7">KCTC 32294</strain>
    </source>
</reference>
<dbReference type="SUPFAM" id="SSF48208">
    <property type="entry name" value="Six-hairpin glycosidases"/>
    <property type="match status" value="1"/>
</dbReference>
<dbReference type="EMBL" id="JACNYK010000001">
    <property type="protein sequence ID" value="MBD1424817.1"/>
    <property type="molecule type" value="Genomic_DNA"/>
</dbReference>
<keyword evidence="3" id="KW-0106">Calcium</keyword>